<dbReference type="EMBL" id="CM039431">
    <property type="protein sequence ID" value="KAI4337359.1"/>
    <property type="molecule type" value="Genomic_DNA"/>
</dbReference>
<accession>A0ACB9NNG1</accession>
<organism evidence="1 2">
    <name type="scientific">Bauhinia variegata</name>
    <name type="common">Purple orchid tree</name>
    <name type="synonym">Phanera variegata</name>
    <dbReference type="NCBI Taxonomy" id="167791"/>
    <lineage>
        <taxon>Eukaryota</taxon>
        <taxon>Viridiplantae</taxon>
        <taxon>Streptophyta</taxon>
        <taxon>Embryophyta</taxon>
        <taxon>Tracheophyta</taxon>
        <taxon>Spermatophyta</taxon>
        <taxon>Magnoliopsida</taxon>
        <taxon>eudicotyledons</taxon>
        <taxon>Gunneridae</taxon>
        <taxon>Pentapetalae</taxon>
        <taxon>rosids</taxon>
        <taxon>fabids</taxon>
        <taxon>Fabales</taxon>
        <taxon>Fabaceae</taxon>
        <taxon>Cercidoideae</taxon>
        <taxon>Cercideae</taxon>
        <taxon>Bauhiniinae</taxon>
        <taxon>Bauhinia</taxon>
    </lineage>
</organism>
<sequence length="88" mass="9847">MINLGTITTEGFSLSEDLVAISKLCFGGRNFEHALKHGARHSLFVVTLGWFVDNVRKNDIYADLARQVGLMHEDIHIMLVRDGTEFGT</sequence>
<comment type="caution">
    <text evidence="1">The sequence shown here is derived from an EMBL/GenBank/DDBJ whole genome shotgun (WGS) entry which is preliminary data.</text>
</comment>
<dbReference type="Proteomes" id="UP000828941">
    <property type="component" value="Chromosome 6"/>
</dbReference>
<evidence type="ECO:0000313" key="2">
    <source>
        <dbReference type="Proteomes" id="UP000828941"/>
    </source>
</evidence>
<reference evidence="1 2" key="1">
    <citation type="journal article" date="2022" name="DNA Res.">
        <title>Chromosomal-level genome assembly of the orchid tree Bauhinia variegata (Leguminosae; Cercidoideae) supports the allotetraploid origin hypothesis of Bauhinia.</title>
        <authorList>
            <person name="Zhong Y."/>
            <person name="Chen Y."/>
            <person name="Zheng D."/>
            <person name="Pang J."/>
            <person name="Liu Y."/>
            <person name="Luo S."/>
            <person name="Meng S."/>
            <person name="Qian L."/>
            <person name="Wei D."/>
            <person name="Dai S."/>
            <person name="Zhou R."/>
        </authorList>
    </citation>
    <scope>NUCLEOTIDE SEQUENCE [LARGE SCALE GENOMIC DNA]</scope>
    <source>
        <strain evidence="1">BV-YZ2020</strain>
    </source>
</reference>
<name>A0ACB9NNG1_BAUVA</name>
<gene>
    <name evidence="1" type="ORF">L6164_015787</name>
</gene>
<protein>
    <submittedName>
        <fullName evidence="1">Uncharacterized protein</fullName>
    </submittedName>
</protein>
<proteinExistence type="predicted"/>
<keyword evidence="2" id="KW-1185">Reference proteome</keyword>
<evidence type="ECO:0000313" key="1">
    <source>
        <dbReference type="EMBL" id="KAI4337359.1"/>
    </source>
</evidence>